<dbReference type="GO" id="GO:0032993">
    <property type="term" value="C:protein-DNA complex"/>
    <property type="evidence" value="ECO:0007669"/>
    <property type="project" value="TreeGrafter"/>
</dbReference>
<dbReference type="InterPro" id="IPR036388">
    <property type="entry name" value="WH-like_DNA-bd_sf"/>
</dbReference>
<dbReference type="OrthoDB" id="79118at2"/>
<dbReference type="Gene3D" id="3.40.190.10">
    <property type="entry name" value="Periplasmic binding protein-like II"/>
    <property type="match status" value="2"/>
</dbReference>
<dbReference type="SUPFAM" id="SSF53850">
    <property type="entry name" value="Periplasmic binding protein-like II"/>
    <property type="match status" value="1"/>
</dbReference>
<keyword evidence="4" id="KW-0804">Transcription</keyword>
<dbReference type="InterPro" id="IPR005119">
    <property type="entry name" value="LysR_subst-bd"/>
</dbReference>
<evidence type="ECO:0000256" key="3">
    <source>
        <dbReference type="ARBA" id="ARBA00023125"/>
    </source>
</evidence>
<dbReference type="AlphaFoldDB" id="A0A1M7Y0V5"/>
<keyword evidence="2" id="KW-0805">Transcription regulation</keyword>
<comment type="similarity">
    <text evidence="1">Belongs to the LysR transcriptional regulatory family.</text>
</comment>
<name>A0A1M7Y0V5_9FIRM</name>
<evidence type="ECO:0000256" key="4">
    <source>
        <dbReference type="ARBA" id="ARBA00023163"/>
    </source>
</evidence>
<proteinExistence type="inferred from homology"/>
<dbReference type="SUPFAM" id="SSF46785">
    <property type="entry name" value="Winged helix' DNA-binding domain"/>
    <property type="match status" value="1"/>
</dbReference>
<dbReference type="PANTHER" id="PTHR30346:SF28">
    <property type="entry name" value="HTH-TYPE TRANSCRIPTIONAL REGULATOR CYNR"/>
    <property type="match status" value="1"/>
</dbReference>
<dbReference type="Proteomes" id="UP000184612">
    <property type="component" value="Unassembled WGS sequence"/>
</dbReference>
<dbReference type="STRING" id="1121345.SAMN02745217_00887"/>
<organism evidence="6 7">
    <name type="scientific">Anaerocolumna xylanovorans DSM 12503</name>
    <dbReference type="NCBI Taxonomy" id="1121345"/>
    <lineage>
        <taxon>Bacteria</taxon>
        <taxon>Bacillati</taxon>
        <taxon>Bacillota</taxon>
        <taxon>Clostridia</taxon>
        <taxon>Lachnospirales</taxon>
        <taxon>Lachnospiraceae</taxon>
        <taxon>Anaerocolumna</taxon>
    </lineage>
</organism>
<dbReference type="EMBL" id="FRFD01000003">
    <property type="protein sequence ID" value="SHO45239.1"/>
    <property type="molecule type" value="Genomic_DNA"/>
</dbReference>
<reference evidence="6 7" key="1">
    <citation type="submission" date="2016-12" db="EMBL/GenBank/DDBJ databases">
        <authorList>
            <person name="Song W.-J."/>
            <person name="Kurnit D.M."/>
        </authorList>
    </citation>
    <scope>NUCLEOTIDE SEQUENCE [LARGE SCALE GENOMIC DNA]</scope>
    <source>
        <strain evidence="6 7">DSM 12503</strain>
    </source>
</reference>
<evidence type="ECO:0000256" key="1">
    <source>
        <dbReference type="ARBA" id="ARBA00009437"/>
    </source>
</evidence>
<sequence>MIEIYLLEHLRAFYECGTLSAAAEQLHIAQPSVSRSMQKLEDILEVTLFERQKNRIILNETGKLAAEYAKRILEDEEEMKAHIKAYDRSLNTLTIGSSAPGPLMELLPTATANLSGMTLSSAVDTEENLLKGLWNLDYGMIILTKPLPDEDFICKEYRSEQLMLSVPPFHPAASYKKITFADMDGQNFIMYAHVGFWEDVVREKIPHGKFFKQEDMDAVGELANSSDLPSFSSDITLRMIPSRRNNRINIPFSDPESRVTYYLIALTKTEKLLQPLLKDL</sequence>
<keyword evidence="7" id="KW-1185">Reference proteome</keyword>
<dbReference type="GO" id="GO:0003677">
    <property type="term" value="F:DNA binding"/>
    <property type="evidence" value="ECO:0007669"/>
    <property type="project" value="UniProtKB-KW"/>
</dbReference>
<keyword evidence="3 6" id="KW-0238">DNA-binding</keyword>
<evidence type="ECO:0000313" key="6">
    <source>
        <dbReference type="EMBL" id="SHO45239.1"/>
    </source>
</evidence>
<evidence type="ECO:0000256" key="2">
    <source>
        <dbReference type="ARBA" id="ARBA00023015"/>
    </source>
</evidence>
<accession>A0A1M7Y0V5</accession>
<dbReference type="PANTHER" id="PTHR30346">
    <property type="entry name" value="TRANSCRIPTIONAL DUAL REGULATOR HCAR-RELATED"/>
    <property type="match status" value="1"/>
</dbReference>
<protein>
    <submittedName>
        <fullName evidence="6">DNA-binding transcriptional regulator, LysR family</fullName>
    </submittedName>
</protein>
<dbReference type="PRINTS" id="PR00039">
    <property type="entry name" value="HTHLYSR"/>
</dbReference>
<dbReference type="Pfam" id="PF00126">
    <property type="entry name" value="HTH_1"/>
    <property type="match status" value="1"/>
</dbReference>
<dbReference type="GO" id="GO:0003700">
    <property type="term" value="F:DNA-binding transcription factor activity"/>
    <property type="evidence" value="ECO:0007669"/>
    <property type="project" value="InterPro"/>
</dbReference>
<gene>
    <name evidence="6" type="ORF">SAMN02745217_00887</name>
</gene>
<dbReference type="PROSITE" id="PS50931">
    <property type="entry name" value="HTH_LYSR"/>
    <property type="match status" value="1"/>
</dbReference>
<dbReference type="InterPro" id="IPR036390">
    <property type="entry name" value="WH_DNA-bd_sf"/>
</dbReference>
<evidence type="ECO:0000313" key="7">
    <source>
        <dbReference type="Proteomes" id="UP000184612"/>
    </source>
</evidence>
<dbReference type="Pfam" id="PF03466">
    <property type="entry name" value="LysR_substrate"/>
    <property type="match status" value="1"/>
</dbReference>
<evidence type="ECO:0000259" key="5">
    <source>
        <dbReference type="PROSITE" id="PS50931"/>
    </source>
</evidence>
<feature type="domain" description="HTH lysR-type" evidence="5">
    <location>
        <begin position="2"/>
        <end position="59"/>
    </location>
</feature>
<dbReference type="InterPro" id="IPR000847">
    <property type="entry name" value="LysR_HTH_N"/>
</dbReference>
<dbReference type="Gene3D" id="1.10.10.10">
    <property type="entry name" value="Winged helix-like DNA-binding domain superfamily/Winged helix DNA-binding domain"/>
    <property type="match status" value="1"/>
</dbReference>
<dbReference type="RefSeq" id="WP_073587539.1">
    <property type="nucleotide sequence ID" value="NZ_FRFD01000003.1"/>
</dbReference>